<dbReference type="EMBL" id="AKWM02000058">
    <property type="protein sequence ID" value="EKR99106.1"/>
    <property type="molecule type" value="Genomic_DNA"/>
</dbReference>
<organism evidence="1 2">
    <name type="scientific">Leptospira mayottensis 200901122</name>
    <dbReference type="NCBI Taxonomy" id="1193010"/>
    <lineage>
        <taxon>Bacteria</taxon>
        <taxon>Pseudomonadati</taxon>
        <taxon>Spirochaetota</taxon>
        <taxon>Spirochaetia</taxon>
        <taxon>Leptospirales</taxon>
        <taxon>Leptospiraceae</taxon>
        <taxon>Leptospira</taxon>
    </lineage>
</organism>
<evidence type="ECO:0000313" key="1">
    <source>
        <dbReference type="EMBL" id="EKR99106.1"/>
    </source>
</evidence>
<reference evidence="1 2" key="1">
    <citation type="journal article" date="2014" name="Int. J. Syst. Evol. Microbiol.">
        <title>Leptospira mayottensis sp. nov., a pathogenic species of the genus Leptospira isolated from humans.</title>
        <authorList>
            <person name="Bourhy P."/>
            <person name="Collet L."/>
            <person name="Brisse S."/>
            <person name="Picardeau M."/>
        </authorList>
    </citation>
    <scope>NUCLEOTIDE SEQUENCE [LARGE SCALE GENOMIC DNA]</scope>
    <source>
        <strain evidence="1 2">200901122</strain>
    </source>
</reference>
<name>A0AA87MMK2_9LEPT</name>
<dbReference type="Proteomes" id="UP000001343">
    <property type="component" value="Unassembled WGS sequence"/>
</dbReference>
<comment type="caution">
    <text evidence="1">The sequence shown here is derived from an EMBL/GenBank/DDBJ whole genome shotgun (WGS) entry which is preliminary data.</text>
</comment>
<proteinExistence type="predicted"/>
<gene>
    <name evidence="1" type="ORF">LEP1GSC125_3720</name>
</gene>
<dbReference type="AlphaFoldDB" id="A0AA87MMK2"/>
<protein>
    <submittedName>
        <fullName evidence="1">Uncharacterized protein</fullName>
    </submittedName>
</protein>
<accession>A0AA87MMK2</accession>
<sequence>MITFYCKAYSLSCGFLVFGKGLFGLENAGVYTSERSQNLCLNDLYKSKFELSIGRIF</sequence>
<evidence type="ECO:0000313" key="2">
    <source>
        <dbReference type="Proteomes" id="UP000001343"/>
    </source>
</evidence>